<keyword evidence="4" id="KW-1185">Reference proteome</keyword>
<dbReference type="OrthoDB" id="9131561at2"/>
<evidence type="ECO:0008006" key="6">
    <source>
        <dbReference type="Google" id="ProtNLM"/>
    </source>
</evidence>
<dbReference type="Gene3D" id="2.60.40.3230">
    <property type="match status" value="1"/>
</dbReference>
<dbReference type="EMBL" id="NEVL01000003">
    <property type="protein sequence ID" value="OZI36182.1"/>
    <property type="molecule type" value="Genomic_DNA"/>
</dbReference>
<gene>
    <name evidence="3" type="ORF">CAL27_19610</name>
    <name evidence="2" type="ORF">CEG14_14245</name>
</gene>
<dbReference type="Pfam" id="PF07233">
    <property type="entry name" value="DUF1425"/>
    <property type="match status" value="1"/>
</dbReference>
<dbReference type="AlphaFoldDB" id="A0A261SGW9"/>
<comment type="caution">
    <text evidence="2">The sequence shown here is derived from an EMBL/GenBank/DDBJ whole genome shotgun (WGS) entry which is preliminary data.</text>
</comment>
<dbReference type="CDD" id="cd09030">
    <property type="entry name" value="DUF1425"/>
    <property type="match status" value="1"/>
</dbReference>
<feature type="signal peptide" evidence="1">
    <location>
        <begin position="1"/>
        <end position="23"/>
    </location>
</feature>
<name>A0A261SGW9_9BORD</name>
<evidence type="ECO:0000256" key="1">
    <source>
        <dbReference type="SAM" id="SignalP"/>
    </source>
</evidence>
<dbReference type="Proteomes" id="UP000217005">
    <property type="component" value="Unassembled WGS sequence"/>
</dbReference>
<dbReference type="PROSITE" id="PS51257">
    <property type="entry name" value="PROKAR_LIPOPROTEIN"/>
    <property type="match status" value="1"/>
</dbReference>
<dbReference type="InterPro" id="IPR010824">
    <property type="entry name" value="DUF1425"/>
</dbReference>
<evidence type="ECO:0000313" key="3">
    <source>
        <dbReference type="EMBL" id="OZI58878.1"/>
    </source>
</evidence>
<reference evidence="3 4" key="2">
    <citation type="submission" date="2017-05" db="EMBL/GenBank/DDBJ databases">
        <title>Complete and WGS of Bordetella genogroups.</title>
        <authorList>
            <person name="Spilker T."/>
            <person name="Lipuma J."/>
        </authorList>
    </citation>
    <scope>NUCLEOTIDE SEQUENCE [LARGE SCALE GENOMIC DNA]</scope>
    <source>
        <strain evidence="3 4">AU9795</strain>
    </source>
</reference>
<dbReference type="EMBL" id="NEVR01000004">
    <property type="protein sequence ID" value="OZI58878.1"/>
    <property type="molecule type" value="Genomic_DNA"/>
</dbReference>
<evidence type="ECO:0000313" key="2">
    <source>
        <dbReference type="EMBL" id="OZI36182.1"/>
    </source>
</evidence>
<reference evidence="2 5" key="1">
    <citation type="submission" date="2017-05" db="EMBL/GenBank/DDBJ databases">
        <title>Complete and WGS of Bordetella genogroups.</title>
        <authorList>
            <person name="Spilker T."/>
            <person name="LiPuma J."/>
        </authorList>
    </citation>
    <scope>NUCLEOTIDE SEQUENCE [LARGE SCALE GENOMIC DNA]</scope>
    <source>
        <strain evidence="2 5">AU17610</strain>
    </source>
</reference>
<dbReference type="RefSeq" id="WP_094826991.1">
    <property type="nucleotide sequence ID" value="NZ_NEVL01000003.1"/>
</dbReference>
<protein>
    <recommendedName>
        <fullName evidence="6">DUF1425 domain-containing protein</fullName>
    </recommendedName>
</protein>
<keyword evidence="1" id="KW-0732">Signal</keyword>
<sequence>MKTLIRCAGAVCLALACQGQALAQANPAPSYAASTGIAAKLAVRDSVRDLRVEALRSQRRNDVMVVQAEIANTSGLRSRLYYRFIWLDEGGMRVGDEEGWKPLDFLGHQTLPIKGTAFGPQASDFRIEMSAGRP</sequence>
<accession>A0A261SGW9</accession>
<organism evidence="2 5">
    <name type="scientific">Bordetella genomosp. 1</name>
    <dbReference type="NCBI Taxonomy" id="1395607"/>
    <lineage>
        <taxon>Bacteria</taxon>
        <taxon>Pseudomonadati</taxon>
        <taxon>Pseudomonadota</taxon>
        <taxon>Betaproteobacteria</taxon>
        <taxon>Burkholderiales</taxon>
        <taxon>Alcaligenaceae</taxon>
        <taxon>Bordetella</taxon>
    </lineage>
</organism>
<proteinExistence type="predicted"/>
<evidence type="ECO:0000313" key="5">
    <source>
        <dbReference type="Proteomes" id="UP000217005"/>
    </source>
</evidence>
<evidence type="ECO:0000313" key="4">
    <source>
        <dbReference type="Proteomes" id="UP000216354"/>
    </source>
</evidence>
<feature type="chain" id="PRO_5012153178" description="DUF1425 domain-containing protein" evidence="1">
    <location>
        <begin position="24"/>
        <end position="134"/>
    </location>
</feature>
<dbReference type="Proteomes" id="UP000216354">
    <property type="component" value="Unassembled WGS sequence"/>
</dbReference>
<dbReference type="InterPro" id="IPR038483">
    <property type="entry name" value="YcfL-like_sf"/>
</dbReference>